<dbReference type="STRING" id="45286.A0A0X8HR49"/>
<evidence type="ECO:0000313" key="2">
    <source>
        <dbReference type="Proteomes" id="UP000243052"/>
    </source>
</evidence>
<dbReference type="RefSeq" id="XP_017986910.1">
    <property type="nucleotide sequence ID" value="XM_018131202.1"/>
</dbReference>
<dbReference type="AlphaFoldDB" id="A0A0X8HR49"/>
<organism evidence="1 2">
    <name type="scientific">Eremothecium sinecaudum</name>
    <dbReference type="NCBI Taxonomy" id="45286"/>
    <lineage>
        <taxon>Eukaryota</taxon>
        <taxon>Fungi</taxon>
        <taxon>Dikarya</taxon>
        <taxon>Ascomycota</taxon>
        <taxon>Saccharomycotina</taxon>
        <taxon>Saccharomycetes</taxon>
        <taxon>Saccharomycetales</taxon>
        <taxon>Saccharomycetaceae</taxon>
        <taxon>Eremothecium</taxon>
    </lineage>
</organism>
<dbReference type="OrthoDB" id="4067990at2759"/>
<dbReference type="Pfam" id="PF17330">
    <property type="entry name" value="SWC7"/>
    <property type="match status" value="1"/>
</dbReference>
<gene>
    <name evidence="1" type="ORF">AW171_hschr31776</name>
</gene>
<name>A0A0X8HR49_9SACH</name>
<evidence type="ECO:0000313" key="1">
    <source>
        <dbReference type="EMBL" id="AMD19914.1"/>
    </source>
</evidence>
<keyword evidence="2" id="KW-1185">Reference proteome</keyword>
<reference evidence="1 2" key="1">
    <citation type="submission" date="2016-01" db="EMBL/GenBank/DDBJ databases">
        <title>Genome sequence of the yeast Holleya sinecauda.</title>
        <authorList>
            <person name="Dietrich F.S."/>
        </authorList>
    </citation>
    <scope>NUCLEOTIDE SEQUENCE [LARGE SCALE GENOMIC DNA]</scope>
    <source>
        <strain evidence="1 2">ATCC 58844</strain>
    </source>
</reference>
<sequence>MDNYKDNVVLLLLQMLLYRQQELKNKDKALDYEKLLEEPIVDEEVLERFTSHKLVKLYNPYLCTIRLWELKKTVREIFSKGLEDKSIAKLNLVTLANQYYKRRMNELQFKEIPRLKELIASGMAVYEAHVTG</sequence>
<accession>A0A0X8HR49</accession>
<dbReference type="EMBL" id="CP014243">
    <property type="protein sequence ID" value="AMD19914.1"/>
    <property type="molecule type" value="Genomic_DNA"/>
</dbReference>
<dbReference type="InterPro" id="IPR020195">
    <property type="entry name" value="SWR1_Swc7"/>
</dbReference>
<dbReference type="Proteomes" id="UP000243052">
    <property type="component" value="Chromosome iii"/>
</dbReference>
<dbReference type="GeneID" id="28723140"/>
<proteinExistence type="predicted"/>
<protein>
    <submittedName>
        <fullName evidence="1">HCL237Cp</fullName>
    </submittedName>
</protein>